<accession>A0A1M7QUG0</accession>
<protein>
    <submittedName>
        <fullName evidence="2">Uncharacterized protein</fullName>
    </submittedName>
</protein>
<dbReference type="AlphaFoldDB" id="A0A1M7QUG0"/>
<reference evidence="2 3" key="1">
    <citation type="submission" date="2016-11" db="EMBL/GenBank/DDBJ databases">
        <authorList>
            <person name="Jaros S."/>
            <person name="Januszkiewicz K."/>
            <person name="Wedrychowicz H."/>
        </authorList>
    </citation>
    <scope>NUCLEOTIDE SEQUENCE [LARGE SCALE GENOMIC DNA]</scope>
    <source>
        <strain evidence="2 3">CGMCC 1.6102</strain>
    </source>
</reference>
<evidence type="ECO:0000313" key="2">
    <source>
        <dbReference type="EMBL" id="SHN35408.1"/>
    </source>
</evidence>
<dbReference type="EMBL" id="FRCY01000026">
    <property type="protein sequence ID" value="SHN35408.1"/>
    <property type="molecule type" value="Genomic_DNA"/>
</dbReference>
<evidence type="ECO:0000313" key="3">
    <source>
        <dbReference type="Proteomes" id="UP000184513"/>
    </source>
</evidence>
<evidence type="ECO:0000256" key="1">
    <source>
        <dbReference type="SAM" id="Phobius"/>
    </source>
</evidence>
<gene>
    <name evidence="2" type="ORF">SAMN04488057_12617</name>
</gene>
<name>A0A1M7QUG0_9BACT</name>
<keyword evidence="3" id="KW-1185">Reference proteome</keyword>
<feature type="transmembrane region" description="Helical" evidence="1">
    <location>
        <begin position="30"/>
        <end position="49"/>
    </location>
</feature>
<dbReference type="Proteomes" id="UP000184513">
    <property type="component" value="Unassembled WGS sequence"/>
</dbReference>
<sequence length="83" mass="9390">MVASMLPKRILPEERIQMFSLTKGHIRDTYLVFYLLSLFQCPLGILPGWDYLDGGVNGKEIDDQGIAVFRGNVYVVVPVVFDN</sequence>
<keyword evidence="1" id="KW-0472">Membrane</keyword>
<organism evidence="2 3">
    <name type="scientific">Cyclobacterium lianum</name>
    <dbReference type="NCBI Taxonomy" id="388280"/>
    <lineage>
        <taxon>Bacteria</taxon>
        <taxon>Pseudomonadati</taxon>
        <taxon>Bacteroidota</taxon>
        <taxon>Cytophagia</taxon>
        <taxon>Cytophagales</taxon>
        <taxon>Cyclobacteriaceae</taxon>
        <taxon>Cyclobacterium</taxon>
    </lineage>
</organism>
<proteinExistence type="predicted"/>
<keyword evidence="1" id="KW-1133">Transmembrane helix</keyword>
<keyword evidence="1" id="KW-0812">Transmembrane</keyword>